<dbReference type="Proteomes" id="UP001194468">
    <property type="component" value="Unassembled WGS sequence"/>
</dbReference>
<keyword evidence="2" id="KW-1185">Reference proteome</keyword>
<sequence length="381" mass="45317">MMFPTVTFSVPSPSPSSVAHRESIARLLTPLRRIRPTVAYYKLAAHRIPTLWTLYRGLQRHAERENVKWRIRTLFEAKRHTIQAHVAKAQLERAYQWLDKFVRAKQGDAYLQAVLDRYDRMIASKRERRVFGRLVREALEDQARLRTRTIFKGSFMRPTLYHRLLPRLVPQPVSISCMINKRRLRRERRYGQSLELMEWIKDLQMESAFEKQLRRSGARVDRVFSDDLGAWLQPLRDKLRIIQKANAKDYDRLYSDYSPKLLLSGVRARRQKTQYRTRQHVRERAGEVFPSTLARIRQGPPAHVLAKMTPEERRSDKIVRSPSEAGYTASVKMKMRRKLKDGETWRMEDGREEEWEKLERLEEEVREENMRRWSGSMDGTV</sequence>
<dbReference type="AlphaFoldDB" id="A0AAD4C8K3"/>
<reference evidence="1" key="2">
    <citation type="journal article" date="2020" name="Nat. Commun.">
        <title>Large-scale genome sequencing of mycorrhizal fungi provides insights into the early evolution of symbiotic traits.</title>
        <authorList>
            <person name="Miyauchi S."/>
            <person name="Kiss E."/>
            <person name="Kuo A."/>
            <person name="Drula E."/>
            <person name="Kohler A."/>
            <person name="Sanchez-Garcia M."/>
            <person name="Morin E."/>
            <person name="Andreopoulos B."/>
            <person name="Barry K.W."/>
            <person name="Bonito G."/>
            <person name="Buee M."/>
            <person name="Carver A."/>
            <person name="Chen C."/>
            <person name="Cichocki N."/>
            <person name="Clum A."/>
            <person name="Culley D."/>
            <person name="Crous P.W."/>
            <person name="Fauchery L."/>
            <person name="Girlanda M."/>
            <person name="Hayes R.D."/>
            <person name="Keri Z."/>
            <person name="LaButti K."/>
            <person name="Lipzen A."/>
            <person name="Lombard V."/>
            <person name="Magnuson J."/>
            <person name="Maillard F."/>
            <person name="Murat C."/>
            <person name="Nolan M."/>
            <person name="Ohm R.A."/>
            <person name="Pangilinan J."/>
            <person name="Pereira M.F."/>
            <person name="Perotto S."/>
            <person name="Peter M."/>
            <person name="Pfister S."/>
            <person name="Riley R."/>
            <person name="Sitrit Y."/>
            <person name="Stielow J.B."/>
            <person name="Szollosi G."/>
            <person name="Zifcakova L."/>
            <person name="Stursova M."/>
            <person name="Spatafora J.W."/>
            <person name="Tedersoo L."/>
            <person name="Vaario L.M."/>
            <person name="Yamada A."/>
            <person name="Yan M."/>
            <person name="Wang P."/>
            <person name="Xu J."/>
            <person name="Bruns T."/>
            <person name="Baldrian P."/>
            <person name="Vilgalys R."/>
            <person name="Dunand C."/>
            <person name="Henrissat B."/>
            <person name="Grigoriev I.V."/>
            <person name="Hibbett D."/>
            <person name="Nagy L.G."/>
            <person name="Martin F.M."/>
        </authorList>
    </citation>
    <scope>NUCLEOTIDE SEQUENCE</scope>
    <source>
        <strain evidence="1">BED1</strain>
    </source>
</reference>
<evidence type="ECO:0000313" key="1">
    <source>
        <dbReference type="EMBL" id="KAF8452446.1"/>
    </source>
</evidence>
<comment type="caution">
    <text evidence="1">The sequence shown here is derived from an EMBL/GenBank/DDBJ whole genome shotgun (WGS) entry which is preliminary data.</text>
</comment>
<protein>
    <submittedName>
        <fullName evidence="1">Uncharacterized protein</fullName>
    </submittedName>
</protein>
<accession>A0AAD4C8K3</accession>
<name>A0AAD4C8K3_BOLED</name>
<dbReference type="EMBL" id="WHUW01000001">
    <property type="protein sequence ID" value="KAF8452446.1"/>
    <property type="molecule type" value="Genomic_DNA"/>
</dbReference>
<gene>
    <name evidence="1" type="ORF">L210DRAFT_3468333</name>
</gene>
<proteinExistence type="predicted"/>
<evidence type="ECO:0000313" key="2">
    <source>
        <dbReference type="Proteomes" id="UP001194468"/>
    </source>
</evidence>
<organism evidence="1 2">
    <name type="scientific">Boletus edulis BED1</name>
    <dbReference type="NCBI Taxonomy" id="1328754"/>
    <lineage>
        <taxon>Eukaryota</taxon>
        <taxon>Fungi</taxon>
        <taxon>Dikarya</taxon>
        <taxon>Basidiomycota</taxon>
        <taxon>Agaricomycotina</taxon>
        <taxon>Agaricomycetes</taxon>
        <taxon>Agaricomycetidae</taxon>
        <taxon>Boletales</taxon>
        <taxon>Boletineae</taxon>
        <taxon>Boletaceae</taxon>
        <taxon>Boletoideae</taxon>
        <taxon>Boletus</taxon>
    </lineage>
</organism>
<reference evidence="1" key="1">
    <citation type="submission" date="2019-10" db="EMBL/GenBank/DDBJ databases">
        <authorList>
            <consortium name="DOE Joint Genome Institute"/>
            <person name="Kuo A."/>
            <person name="Miyauchi S."/>
            <person name="Kiss E."/>
            <person name="Drula E."/>
            <person name="Kohler A."/>
            <person name="Sanchez-Garcia M."/>
            <person name="Andreopoulos B."/>
            <person name="Barry K.W."/>
            <person name="Bonito G."/>
            <person name="Buee M."/>
            <person name="Carver A."/>
            <person name="Chen C."/>
            <person name="Cichocki N."/>
            <person name="Clum A."/>
            <person name="Culley D."/>
            <person name="Crous P.W."/>
            <person name="Fauchery L."/>
            <person name="Girlanda M."/>
            <person name="Hayes R."/>
            <person name="Keri Z."/>
            <person name="LaButti K."/>
            <person name="Lipzen A."/>
            <person name="Lombard V."/>
            <person name="Magnuson J."/>
            <person name="Maillard F."/>
            <person name="Morin E."/>
            <person name="Murat C."/>
            <person name="Nolan M."/>
            <person name="Ohm R."/>
            <person name="Pangilinan J."/>
            <person name="Pereira M."/>
            <person name="Perotto S."/>
            <person name="Peter M."/>
            <person name="Riley R."/>
            <person name="Sitrit Y."/>
            <person name="Stielow B."/>
            <person name="Szollosi G."/>
            <person name="Zifcakova L."/>
            <person name="Stursova M."/>
            <person name="Spatafora J.W."/>
            <person name="Tedersoo L."/>
            <person name="Vaario L.-M."/>
            <person name="Yamada A."/>
            <person name="Yan M."/>
            <person name="Wang P."/>
            <person name="Xu J."/>
            <person name="Bruns T."/>
            <person name="Baldrian P."/>
            <person name="Vilgalys R."/>
            <person name="Henrissat B."/>
            <person name="Grigoriev I.V."/>
            <person name="Hibbett D."/>
            <person name="Nagy L.G."/>
            <person name="Martin F.M."/>
        </authorList>
    </citation>
    <scope>NUCLEOTIDE SEQUENCE</scope>
    <source>
        <strain evidence="1">BED1</strain>
    </source>
</reference>